<protein>
    <recommendedName>
        <fullName evidence="4">thiopurine S-methyltransferase</fullName>
        <ecNumber evidence="4">2.1.1.67</ecNumber>
    </recommendedName>
</protein>
<dbReference type="STRING" id="50429.A0A2B4RBB7"/>
<dbReference type="InterPro" id="IPR029063">
    <property type="entry name" value="SAM-dependent_MTases_sf"/>
</dbReference>
<evidence type="ECO:0000256" key="1">
    <source>
        <dbReference type="ARBA" id="ARBA00000903"/>
    </source>
</evidence>
<dbReference type="GO" id="GO:0008119">
    <property type="term" value="F:thiopurine S-methyltransferase activity"/>
    <property type="evidence" value="ECO:0007669"/>
    <property type="project" value="UniProtKB-EC"/>
</dbReference>
<dbReference type="SUPFAM" id="SSF53335">
    <property type="entry name" value="S-adenosyl-L-methionine-dependent methyltransferases"/>
    <property type="match status" value="1"/>
</dbReference>
<comment type="similarity">
    <text evidence="3">Belongs to the class I-like SAM-binding methyltransferase superfamily. TPMT family.</text>
</comment>
<evidence type="ECO:0000256" key="6">
    <source>
        <dbReference type="ARBA" id="ARBA00022603"/>
    </source>
</evidence>
<proteinExistence type="inferred from homology"/>
<dbReference type="FunFam" id="3.40.50.150:FF:000101">
    <property type="entry name" value="Thiopurine S-methyltransferase"/>
    <property type="match status" value="1"/>
</dbReference>
<comment type="caution">
    <text evidence="9">The sequence shown here is derived from an EMBL/GenBank/DDBJ whole genome shotgun (WGS) entry which is preliminary data.</text>
</comment>
<keyword evidence="7 9" id="KW-0808">Transferase</keyword>
<dbReference type="Gene3D" id="3.40.50.150">
    <property type="entry name" value="Vaccinia Virus protein VP39"/>
    <property type="match status" value="1"/>
</dbReference>
<evidence type="ECO:0000256" key="4">
    <source>
        <dbReference type="ARBA" id="ARBA00011905"/>
    </source>
</evidence>
<dbReference type="EC" id="2.1.1.67" evidence="4"/>
<dbReference type="PROSITE" id="PS51585">
    <property type="entry name" value="SAM_MT_TPMT"/>
    <property type="match status" value="1"/>
</dbReference>
<gene>
    <name evidence="9" type="primary">Tpmt</name>
    <name evidence="9" type="ORF">AWC38_SpisGene20134</name>
</gene>
<keyword evidence="5" id="KW-0963">Cytoplasm</keyword>
<dbReference type="OrthoDB" id="276151at2759"/>
<dbReference type="GO" id="GO:0005737">
    <property type="term" value="C:cytoplasm"/>
    <property type="evidence" value="ECO:0007669"/>
    <property type="project" value="UniProtKB-SubCell"/>
</dbReference>
<evidence type="ECO:0000256" key="2">
    <source>
        <dbReference type="ARBA" id="ARBA00004496"/>
    </source>
</evidence>
<keyword evidence="10" id="KW-1185">Reference proteome</keyword>
<evidence type="ECO:0000256" key="5">
    <source>
        <dbReference type="ARBA" id="ARBA00022490"/>
    </source>
</evidence>
<dbReference type="AlphaFoldDB" id="A0A2B4RBB7"/>
<dbReference type="Proteomes" id="UP000225706">
    <property type="component" value="Unassembled WGS sequence"/>
</dbReference>
<dbReference type="PANTHER" id="PTHR10259">
    <property type="entry name" value="THIOPURINE S-METHYLTRANSFERASE"/>
    <property type="match status" value="1"/>
</dbReference>
<dbReference type="GO" id="GO:0032259">
    <property type="term" value="P:methylation"/>
    <property type="evidence" value="ECO:0007669"/>
    <property type="project" value="UniProtKB-KW"/>
</dbReference>
<dbReference type="Pfam" id="PF05724">
    <property type="entry name" value="TPMT"/>
    <property type="match status" value="1"/>
</dbReference>
<name>A0A2B4RBB7_STYPI</name>
<dbReference type="EMBL" id="LSMT01000626">
    <property type="protein sequence ID" value="PFX15644.1"/>
    <property type="molecule type" value="Genomic_DNA"/>
</dbReference>
<evidence type="ECO:0000256" key="7">
    <source>
        <dbReference type="ARBA" id="ARBA00022679"/>
    </source>
</evidence>
<dbReference type="InterPro" id="IPR008854">
    <property type="entry name" value="TPMT"/>
</dbReference>
<evidence type="ECO:0000313" key="10">
    <source>
        <dbReference type="Proteomes" id="UP000225706"/>
    </source>
</evidence>
<comment type="catalytic activity">
    <reaction evidence="1">
        <text>S-adenosyl-L-methionine + a thiopurine = S-adenosyl-L-homocysteine + a thiopurine S-methylether.</text>
        <dbReference type="EC" id="2.1.1.67"/>
    </reaction>
</comment>
<accession>A0A2B4RBB7</accession>
<evidence type="ECO:0000256" key="3">
    <source>
        <dbReference type="ARBA" id="ARBA00008145"/>
    </source>
</evidence>
<evidence type="ECO:0000313" key="9">
    <source>
        <dbReference type="EMBL" id="PFX15644.1"/>
    </source>
</evidence>
<keyword evidence="6 9" id="KW-0489">Methyltransferase</keyword>
<keyword evidence="8" id="KW-0949">S-adenosyl-L-methionine</keyword>
<organism evidence="9 10">
    <name type="scientific">Stylophora pistillata</name>
    <name type="common">Smooth cauliflower coral</name>
    <dbReference type="NCBI Taxonomy" id="50429"/>
    <lineage>
        <taxon>Eukaryota</taxon>
        <taxon>Metazoa</taxon>
        <taxon>Cnidaria</taxon>
        <taxon>Anthozoa</taxon>
        <taxon>Hexacorallia</taxon>
        <taxon>Scleractinia</taxon>
        <taxon>Astrocoeniina</taxon>
        <taxon>Pocilloporidae</taxon>
        <taxon>Stylophora</taxon>
    </lineage>
</organism>
<evidence type="ECO:0000256" key="8">
    <source>
        <dbReference type="ARBA" id="ARBA00022691"/>
    </source>
</evidence>
<dbReference type="PANTHER" id="PTHR10259:SF11">
    <property type="entry name" value="THIOPURINE S-METHYLTRANSFERASE"/>
    <property type="match status" value="1"/>
</dbReference>
<comment type="subcellular location">
    <subcellularLocation>
        <location evidence="2">Cytoplasm</location>
    </subcellularLocation>
</comment>
<reference evidence="10" key="1">
    <citation type="journal article" date="2017" name="bioRxiv">
        <title>Comparative analysis of the genomes of Stylophora pistillata and Acropora digitifera provides evidence for extensive differences between species of corals.</title>
        <authorList>
            <person name="Voolstra C.R."/>
            <person name="Li Y."/>
            <person name="Liew Y.J."/>
            <person name="Baumgarten S."/>
            <person name="Zoccola D."/>
            <person name="Flot J.-F."/>
            <person name="Tambutte S."/>
            <person name="Allemand D."/>
            <person name="Aranda M."/>
        </authorList>
    </citation>
    <scope>NUCLEOTIDE SEQUENCE [LARGE SCALE GENOMIC DNA]</scope>
</reference>
<sequence length="268" mass="30873">MLCRVYQKLQSVVSAYVNRMQPSSTLLGEDILKLGRKETWETEWSDGSPAWHRKYVSPMLIKHYDEFTSGRTNRSILVPLCGKSLDMIWLADQGHTVVGVEMIRKAIKTFFEENKLLYDVNTAQTSAGSIVNLFKAKNKDITLIECSIFDLSRDVYHNKFDCIWDRGACTVITMMDEARLKRYVDVLLSSLQPDGRYFLMTFRHESGKNSNEGKWVSHLPEDKLIELCGDQCKVELVEQDDIKNDPALLEAYASAPQHSIFYYFVTFK</sequence>